<organism evidence="1 2">
    <name type="scientific">Pseudochrobactrum kiredjianiae</name>
    <dbReference type="NCBI Taxonomy" id="386305"/>
    <lineage>
        <taxon>Bacteria</taxon>
        <taxon>Pseudomonadati</taxon>
        <taxon>Pseudomonadota</taxon>
        <taxon>Alphaproteobacteria</taxon>
        <taxon>Hyphomicrobiales</taxon>
        <taxon>Brucellaceae</taxon>
        <taxon>Pseudochrobactrum</taxon>
    </lineage>
</organism>
<sequence length="89" mass="10247">MKPKLILHADTIEFRLFRLRQKPYTSIAKVDYRSAWRTENIIIEFSDSINTFIGNTGDRDITRNAIQRLNEKGCLLSDAATALIAYDRA</sequence>
<accession>A0ABW3V6Y4</accession>
<evidence type="ECO:0000313" key="2">
    <source>
        <dbReference type="Proteomes" id="UP001597263"/>
    </source>
</evidence>
<reference evidence="2" key="1">
    <citation type="journal article" date="2019" name="Int. J. Syst. Evol. Microbiol.">
        <title>The Global Catalogue of Microorganisms (GCM) 10K type strain sequencing project: providing services to taxonomists for standard genome sequencing and annotation.</title>
        <authorList>
            <consortium name="The Broad Institute Genomics Platform"/>
            <consortium name="The Broad Institute Genome Sequencing Center for Infectious Disease"/>
            <person name="Wu L."/>
            <person name="Ma J."/>
        </authorList>
    </citation>
    <scope>NUCLEOTIDE SEQUENCE [LARGE SCALE GENOMIC DNA]</scope>
    <source>
        <strain evidence="2">CCUG 49584</strain>
    </source>
</reference>
<proteinExistence type="predicted"/>
<dbReference type="EMBL" id="JBHTMA010000037">
    <property type="protein sequence ID" value="MFD1227821.1"/>
    <property type="molecule type" value="Genomic_DNA"/>
</dbReference>
<dbReference type="RefSeq" id="WP_289386476.1">
    <property type="nucleotide sequence ID" value="NZ_JAUCBM010000002.1"/>
</dbReference>
<keyword evidence="2" id="KW-1185">Reference proteome</keyword>
<evidence type="ECO:0000313" key="1">
    <source>
        <dbReference type="EMBL" id="MFD1227821.1"/>
    </source>
</evidence>
<protein>
    <submittedName>
        <fullName evidence="1">Uncharacterized protein</fullName>
    </submittedName>
</protein>
<gene>
    <name evidence="1" type="ORF">ACFQ35_11790</name>
</gene>
<comment type="caution">
    <text evidence="1">The sequence shown here is derived from an EMBL/GenBank/DDBJ whole genome shotgun (WGS) entry which is preliminary data.</text>
</comment>
<name>A0ABW3V6Y4_9HYPH</name>
<dbReference type="Proteomes" id="UP001597263">
    <property type="component" value="Unassembled WGS sequence"/>
</dbReference>